<name>G5AG52_PHYSP</name>
<dbReference type="Proteomes" id="UP000002640">
    <property type="component" value="Unassembled WGS sequence"/>
</dbReference>
<proteinExistence type="predicted"/>
<dbReference type="EMBL" id="JH159166">
    <property type="protein sequence ID" value="EGZ05564.1"/>
    <property type="molecule type" value="Genomic_DNA"/>
</dbReference>
<evidence type="ECO:0000313" key="1">
    <source>
        <dbReference type="EMBL" id="EGZ05564.1"/>
    </source>
</evidence>
<keyword evidence="2" id="KW-1185">Reference proteome</keyword>
<dbReference type="RefSeq" id="XP_009539095.1">
    <property type="nucleotide sequence ID" value="XM_009540800.1"/>
</dbReference>
<gene>
    <name evidence="1" type="ORF">PHYSODRAFT_429631</name>
</gene>
<sequence>LCCVAAVLRHEPSADALQNLWSLISECLGPSAHLSLSEACTFDNLQLLVWIWDISSTTEETTGSGWTLTNYRRSNPHYYAYQFGQSLKAAINSNGCRMDFRPFFGLVELVAAKGILSVLQFFHDHDAGRSDLLE</sequence>
<evidence type="ECO:0000313" key="2">
    <source>
        <dbReference type="Proteomes" id="UP000002640"/>
    </source>
</evidence>
<protein>
    <submittedName>
        <fullName evidence="1">Uncharacterized protein</fullName>
    </submittedName>
</protein>
<feature type="non-terminal residue" evidence="1">
    <location>
        <position position="1"/>
    </location>
</feature>
<dbReference type="InParanoid" id="G5AG52"/>
<organism evidence="1 2">
    <name type="scientific">Phytophthora sojae (strain P6497)</name>
    <name type="common">Soybean stem and root rot agent</name>
    <name type="synonym">Phytophthora megasperma f. sp. glycines</name>
    <dbReference type="NCBI Taxonomy" id="1094619"/>
    <lineage>
        <taxon>Eukaryota</taxon>
        <taxon>Sar</taxon>
        <taxon>Stramenopiles</taxon>
        <taxon>Oomycota</taxon>
        <taxon>Peronosporomycetes</taxon>
        <taxon>Peronosporales</taxon>
        <taxon>Peronosporaceae</taxon>
        <taxon>Phytophthora</taxon>
    </lineage>
</organism>
<feature type="non-terminal residue" evidence="1">
    <location>
        <position position="134"/>
    </location>
</feature>
<dbReference type="GeneID" id="20652297"/>
<accession>G5AG52</accession>
<reference evidence="1 2" key="1">
    <citation type="journal article" date="2006" name="Science">
        <title>Phytophthora genome sequences uncover evolutionary origins and mechanisms of pathogenesis.</title>
        <authorList>
            <person name="Tyler B.M."/>
            <person name="Tripathy S."/>
            <person name="Zhang X."/>
            <person name="Dehal P."/>
            <person name="Jiang R.H."/>
            <person name="Aerts A."/>
            <person name="Arredondo F.D."/>
            <person name="Baxter L."/>
            <person name="Bensasson D."/>
            <person name="Beynon J.L."/>
            <person name="Chapman J."/>
            <person name="Damasceno C.M."/>
            <person name="Dorrance A.E."/>
            <person name="Dou D."/>
            <person name="Dickerman A.W."/>
            <person name="Dubchak I.L."/>
            <person name="Garbelotto M."/>
            <person name="Gijzen M."/>
            <person name="Gordon S.G."/>
            <person name="Govers F."/>
            <person name="Grunwald N.J."/>
            <person name="Huang W."/>
            <person name="Ivors K.L."/>
            <person name="Jones R.W."/>
            <person name="Kamoun S."/>
            <person name="Krampis K."/>
            <person name="Lamour K.H."/>
            <person name="Lee M.K."/>
            <person name="McDonald W.H."/>
            <person name="Medina M."/>
            <person name="Meijer H.J."/>
            <person name="Nordberg E.K."/>
            <person name="Maclean D.J."/>
            <person name="Ospina-Giraldo M.D."/>
            <person name="Morris P.F."/>
            <person name="Phuntumart V."/>
            <person name="Putnam N.H."/>
            <person name="Rash S."/>
            <person name="Rose J.K."/>
            <person name="Sakihama Y."/>
            <person name="Salamov A.A."/>
            <person name="Savidor A."/>
            <person name="Scheuring C.F."/>
            <person name="Smith B.M."/>
            <person name="Sobral B.W."/>
            <person name="Terry A."/>
            <person name="Torto-Alalibo T.A."/>
            <person name="Win J."/>
            <person name="Xu Z."/>
            <person name="Zhang H."/>
            <person name="Grigoriev I.V."/>
            <person name="Rokhsar D.S."/>
            <person name="Boore J.L."/>
        </authorList>
    </citation>
    <scope>NUCLEOTIDE SEQUENCE [LARGE SCALE GENOMIC DNA]</scope>
    <source>
        <strain evidence="1 2">P6497</strain>
    </source>
</reference>
<dbReference type="KEGG" id="psoj:PHYSODRAFT_429631"/>
<dbReference type="AlphaFoldDB" id="G5AG52"/>